<dbReference type="Pfam" id="PF12697">
    <property type="entry name" value="Abhydrolase_6"/>
    <property type="match status" value="1"/>
</dbReference>
<evidence type="ECO:0000259" key="1">
    <source>
        <dbReference type="Pfam" id="PF12697"/>
    </source>
</evidence>
<evidence type="ECO:0000313" key="2">
    <source>
        <dbReference type="EMBL" id="GAA5192269.1"/>
    </source>
</evidence>
<dbReference type="Gene3D" id="3.40.50.1820">
    <property type="entry name" value="alpha/beta hydrolase"/>
    <property type="match status" value="1"/>
</dbReference>
<dbReference type="InterPro" id="IPR050228">
    <property type="entry name" value="Carboxylesterase_BioH"/>
</dbReference>
<protein>
    <recommendedName>
        <fullName evidence="1">AB hydrolase-1 domain-containing protein</fullName>
    </recommendedName>
</protein>
<gene>
    <name evidence="2" type="ORF">GCM10023346_13840</name>
</gene>
<dbReference type="EMBL" id="BAABKK010000010">
    <property type="protein sequence ID" value="GAA5192269.1"/>
    <property type="molecule type" value="Genomic_DNA"/>
</dbReference>
<dbReference type="PANTHER" id="PTHR43194">
    <property type="entry name" value="HYDROLASE ALPHA/BETA FOLD FAMILY"/>
    <property type="match status" value="1"/>
</dbReference>
<dbReference type="SUPFAM" id="SSF53474">
    <property type="entry name" value="alpha/beta-Hydrolases"/>
    <property type="match status" value="1"/>
</dbReference>
<comment type="caution">
    <text evidence="2">The sequence shown here is derived from an EMBL/GenBank/DDBJ whole genome shotgun (WGS) entry which is preliminary data.</text>
</comment>
<reference evidence="3" key="1">
    <citation type="journal article" date="2019" name="Int. J. Syst. Evol. Microbiol.">
        <title>The Global Catalogue of Microorganisms (GCM) 10K type strain sequencing project: providing services to taxonomists for standard genome sequencing and annotation.</title>
        <authorList>
            <consortium name="The Broad Institute Genomics Platform"/>
            <consortium name="The Broad Institute Genome Sequencing Center for Infectious Disease"/>
            <person name="Wu L."/>
            <person name="Ma J."/>
        </authorList>
    </citation>
    <scope>NUCLEOTIDE SEQUENCE [LARGE SCALE GENOMIC DNA]</scope>
    <source>
        <strain evidence="3">JCM 18514</strain>
    </source>
</reference>
<dbReference type="InterPro" id="IPR000073">
    <property type="entry name" value="AB_hydrolase_1"/>
</dbReference>
<dbReference type="PANTHER" id="PTHR43194:SF2">
    <property type="entry name" value="PEROXISOMAL MEMBRANE PROTEIN LPX1"/>
    <property type="match status" value="1"/>
</dbReference>
<name>A0ABP9S7U8_9MICC</name>
<dbReference type="InterPro" id="IPR029058">
    <property type="entry name" value="AB_hydrolase_fold"/>
</dbReference>
<feature type="domain" description="AB hydrolase-1" evidence="1">
    <location>
        <begin position="44"/>
        <end position="284"/>
    </location>
</feature>
<evidence type="ECO:0000313" key="3">
    <source>
        <dbReference type="Proteomes" id="UP001500200"/>
    </source>
</evidence>
<accession>A0ABP9S7U8</accession>
<proteinExistence type="predicted"/>
<keyword evidence="3" id="KW-1185">Reference proteome</keyword>
<dbReference type="Proteomes" id="UP001500200">
    <property type="component" value="Unassembled WGS sequence"/>
</dbReference>
<organism evidence="2 3">
    <name type="scientific">Arthrobacter gyeryongensis</name>
    <dbReference type="NCBI Taxonomy" id="1650592"/>
    <lineage>
        <taxon>Bacteria</taxon>
        <taxon>Bacillati</taxon>
        <taxon>Actinomycetota</taxon>
        <taxon>Actinomycetes</taxon>
        <taxon>Micrococcales</taxon>
        <taxon>Micrococcaceae</taxon>
        <taxon>Arthrobacter</taxon>
    </lineage>
</organism>
<sequence length="299" mass="33299">MNEVEILNASIQFDFPVQTDDGRAASFAGHLYRARGRRRGILQILVHGVTYDHRYWDAGRINGKDYSYAGYMTERGYDILAIDLPGTGASSRPDGDAVCFDYVASALADAVTQVRKSLGGNDLVALVGHSMGTYLLVHTQARWPVADFLVSTGTGYSSADLPSPHGPGTREKALLEPYSTFSTEDRARVFYYPPATDPEVIAYDNATLRTSIPRQIWKDSIRYRADPQEAGLMDVKCPVLIQLGEYDPVLPGRFLDAERRQWPLDTTVVTDQVEGVGHSLNLHRDPERGWSSIDRFLRN</sequence>